<sequence length="437" mass="47845">MRRPRSPRSGKGLVVNTTIDEDAAPPVVSLSSLLKHPVVDTKGKPLGKLADAIIRLRADGYPQVSALVVHVSSGVVYVPIADVSAMSGERIELSSARLDVRPFERRAGEVLLRADVLGHRLIDVERAALVRANDILLTHAEGQWIVTGLEVRGRGWWGGSKTDGPHRSRDWRSFEALIGHEPSVLVRSSFGQLQRLKAAQIADLIETASVKEQDELLTQVHGDPELEADVFEELDEDRLTQLLRTRSAEDVASVLDRMRADDAADAITDLPQDRRQAVLDLLNEPQRIKVMNLLGYHDATAGGLMGVEFVRISENATVDDAIALIRAATSHQPEALTTIFSVDDDDRLVGAISLVRALQVAPESLLRDVAESDPVHAAPQDDIVDVTTRMADFNLLVLPVLDEHGRILGVVTVDDALEAALPQDWRRREPQPHVSST</sequence>
<dbReference type="InterPro" id="IPR038076">
    <property type="entry name" value="MgtE_N_sf"/>
</dbReference>
<gene>
    <name evidence="2" type="ORF">GALL_332240</name>
</gene>
<dbReference type="PANTHER" id="PTHR43773:SF1">
    <property type="entry name" value="MAGNESIUM TRANSPORTER MGTE"/>
    <property type="match status" value="1"/>
</dbReference>
<proteinExistence type="predicted"/>
<dbReference type="CDD" id="cd04606">
    <property type="entry name" value="CBS_pair_Mg_transporter"/>
    <property type="match status" value="1"/>
</dbReference>
<feature type="domain" description="CBS" evidence="1">
    <location>
        <begin position="370"/>
        <end position="429"/>
    </location>
</feature>
<dbReference type="SUPFAM" id="SSF54631">
    <property type="entry name" value="CBS-domain pair"/>
    <property type="match status" value="1"/>
</dbReference>
<organism evidence="2">
    <name type="scientific">mine drainage metagenome</name>
    <dbReference type="NCBI Taxonomy" id="410659"/>
    <lineage>
        <taxon>unclassified sequences</taxon>
        <taxon>metagenomes</taxon>
        <taxon>ecological metagenomes</taxon>
    </lineage>
</organism>
<dbReference type="SUPFAM" id="SSF158791">
    <property type="entry name" value="MgtE N-terminal domain-like"/>
    <property type="match status" value="1"/>
</dbReference>
<dbReference type="InterPro" id="IPR006668">
    <property type="entry name" value="Mg_transptr_MgtE_intracell_dom"/>
</dbReference>
<evidence type="ECO:0000259" key="1">
    <source>
        <dbReference type="PROSITE" id="PS51371"/>
    </source>
</evidence>
<dbReference type="Pfam" id="PF00571">
    <property type="entry name" value="CBS"/>
    <property type="match status" value="1"/>
</dbReference>
<dbReference type="AlphaFoldDB" id="A0A1J5QYY4"/>
<dbReference type="GO" id="GO:0016020">
    <property type="term" value="C:membrane"/>
    <property type="evidence" value="ECO:0007669"/>
    <property type="project" value="InterPro"/>
</dbReference>
<dbReference type="GO" id="GO:0015095">
    <property type="term" value="F:magnesium ion transmembrane transporter activity"/>
    <property type="evidence" value="ECO:0007669"/>
    <property type="project" value="InterPro"/>
</dbReference>
<comment type="caution">
    <text evidence="2">The sequence shown here is derived from an EMBL/GenBank/DDBJ whole genome shotgun (WGS) entry which is preliminary data.</text>
</comment>
<evidence type="ECO:0000313" key="2">
    <source>
        <dbReference type="EMBL" id="OIQ84940.1"/>
    </source>
</evidence>
<dbReference type="Gene3D" id="1.25.60.10">
    <property type="entry name" value="MgtE N-terminal domain-like"/>
    <property type="match status" value="1"/>
</dbReference>
<reference evidence="2" key="1">
    <citation type="submission" date="2016-10" db="EMBL/GenBank/DDBJ databases">
        <title>Sequence of Gallionella enrichment culture.</title>
        <authorList>
            <person name="Poehlein A."/>
            <person name="Muehling M."/>
            <person name="Daniel R."/>
        </authorList>
    </citation>
    <scope>NUCLEOTIDE SEQUENCE</scope>
</reference>
<protein>
    <submittedName>
        <fullName evidence="2">Magnesium transporter MgtE</fullName>
    </submittedName>
</protein>
<dbReference type="SMART" id="SM00924">
    <property type="entry name" value="MgtE_N"/>
    <property type="match status" value="1"/>
</dbReference>
<feature type="domain" description="CBS" evidence="1">
    <location>
        <begin position="305"/>
        <end position="369"/>
    </location>
</feature>
<name>A0A1J5QYY4_9ZZZZ</name>
<accession>A0A1J5QYY4</accession>
<dbReference type="PANTHER" id="PTHR43773">
    <property type="entry name" value="MAGNESIUM TRANSPORTER MGTE"/>
    <property type="match status" value="1"/>
</dbReference>
<dbReference type="InterPro" id="IPR000644">
    <property type="entry name" value="CBS_dom"/>
</dbReference>
<dbReference type="InterPro" id="IPR006669">
    <property type="entry name" value="MgtE_transporter"/>
</dbReference>
<dbReference type="InterPro" id="IPR046342">
    <property type="entry name" value="CBS_dom_sf"/>
</dbReference>
<dbReference type="Pfam" id="PF03448">
    <property type="entry name" value="MgtE_N"/>
    <property type="match status" value="1"/>
</dbReference>
<dbReference type="PROSITE" id="PS51371">
    <property type="entry name" value="CBS"/>
    <property type="match status" value="2"/>
</dbReference>
<dbReference type="Gene3D" id="3.10.580.10">
    <property type="entry name" value="CBS-domain"/>
    <property type="match status" value="1"/>
</dbReference>
<dbReference type="EMBL" id="MLJW01000579">
    <property type="protein sequence ID" value="OIQ84940.1"/>
    <property type="molecule type" value="Genomic_DNA"/>
</dbReference>